<dbReference type="SUPFAM" id="SSF51735">
    <property type="entry name" value="NAD(P)-binding Rossmann-fold domains"/>
    <property type="match status" value="1"/>
</dbReference>
<keyword evidence="3" id="KW-1185">Reference proteome</keyword>
<dbReference type="Proteomes" id="UP000654257">
    <property type="component" value="Unassembled WGS sequence"/>
</dbReference>
<dbReference type="EMBL" id="BMCU01000002">
    <property type="protein sequence ID" value="GGG05693.1"/>
    <property type="molecule type" value="Genomic_DNA"/>
</dbReference>
<dbReference type="Gene3D" id="3.40.50.720">
    <property type="entry name" value="NAD(P)-binding Rossmann-like Domain"/>
    <property type="match status" value="1"/>
</dbReference>
<evidence type="ECO:0000313" key="3">
    <source>
        <dbReference type="Proteomes" id="UP000654257"/>
    </source>
</evidence>
<accession>A0A917D2I0</accession>
<evidence type="ECO:0000259" key="1">
    <source>
        <dbReference type="Pfam" id="PF05368"/>
    </source>
</evidence>
<feature type="domain" description="NmrA-like" evidence="1">
    <location>
        <begin position="2"/>
        <end position="131"/>
    </location>
</feature>
<gene>
    <name evidence="2" type="ORF">GCM10007304_19800</name>
</gene>
<dbReference type="Pfam" id="PF05368">
    <property type="entry name" value="NmrA"/>
    <property type="match status" value="1"/>
</dbReference>
<reference evidence="2" key="2">
    <citation type="submission" date="2020-09" db="EMBL/GenBank/DDBJ databases">
        <authorList>
            <person name="Sun Q."/>
            <person name="Sedlacek I."/>
        </authorList>
    </citation>
    <scope>NUCLEOTIDE SEQUENCE</scope>
    <source>
        <strain evidence="2">CCM 7905</strain>
    </source>
</reference>
<proteinExistence type="predicted"/>
<sequence>MSTIVVTGWTGQLGAPVTAGLRAAGHSVRGLSRRGGTGSVACDLVTGAGLVDALREVDTVVHLATSNGSKDVVMAENLANAAVTAGVRHLVVMSIVGIEKIPIGFYRDRVRIEEILRACGVPLTVLRATQFHSFVERLFTAQRFSPVILGPTMRFQPISVDDVATRLVELAGGAPAGRVDDIGGPEQNTVREWHRRWASATGSRRPMVPIRLPIELFRALGDGPNLVPGRPFGHRTFEQYLAETASTARERS</sequence>
<organism evidence="2 3">
    <name type="scientific">Rhodococcoides trifolii</name>
    <dbReference type="NCBI Taxonomy" id="908250"/>
    <lineage>
        <taxon>Bacteria</taxon>
        <taxon>Bacillati</taxon>
        <taxon>Actinomycetota</taxon>
        <taxon>Actinomycetes</taxon>
        <taxon>Mycobacteriales</taxon>
        <taxon>Nocardiaceae</taxon>
        <taxon>Rhodococcoides</taxon>
    </lineage>
</organism>
<dbReference type="InterPro" id="IPR036291">
    <property type="entry name" value="NAD(P)-bd_dom_sf"/>
</dbReference>
<evidence type="ECO:0000313" key="2">
    <source>
        <dbReference type="EMBL" id="GGG05693.1"/>
    </source>
</evidence>
<name>A0A917D2I0_9NOCA</name>
<dbReference type="InterPro" id="IPR051604">
    <property type="entry name" value="Ergot_Alk_Oxidoreductase"/>
</dbReference>
<reference evidence="2" key="1">
    <citation type="journal article" date="2014" name="Int. J. Syst. Evol. Microbiol.">
        <title>Complete genome sequence of Corynebacterium casei LMG S-19264T (=DSM 44701T), isolated from a smear-ripened cheese.</title>
        <authorList>
            <consortium name="US DOE Joint Genome Institute (JGI-PGF)"/>
            <person name="Walter F."/>
            <person name="Albersmeier A."/>
            <person name="Kalinowski J."/>
            <person name="Ruckert C."/>
        </authorList>
    </citation>
    <scope>NUCLEOTIDE SEQUENCE</scope>
    <source>
        <strain evidence="2">CCM 7905</strain>
    </source>
</reference>
<protein>
    <submittedName>
        <fullName evidence="2">Nucleotide-diphosphate-sugar epimerase</fullName>
    </submittedName>
</protein>
<dbReference type="PANTHER" id="PTHR43162:SF1">
    <property type="entry name" value="PRESTALK A DIFFERENTIATION PROTEIN A"/>
    <property type="match status" value="1"/>
</dbReference>
<dbReference type="AlphaFoldDB" id="A0A917D2I0"/>
<dbReference type="PANTHER" id="PTHR43162">
    <property type="match status" value="1"/>
</dbReference>
<comment type="caution">
    <text evidence="2">The sequence shown here is derived from an EMBL/GenBank/DDBJ whole genome shotgun (WGS) entry which is preliminary data.</text>
</comment>
<dbReference type="InterPro" id="IPR008030">
    <property type="entry name" value="NmrA-like"/>
</dbReference>
<dbReference type="RefSeq" id="WP_188544622.1">
    <property type="nucleotide sequence ID" value="NZ_BMCU01000002.1"/>
</dbReference>